<sequence>MMKTSLQLISGLMLLAASVANACEISVQTPANVSMEVDNMRHGLKNELTLFLTVKSAVNTELKRPPAVVDDKGRVSEPIRMEGALGKINANESRQWVVYYAPVADFTAEKVVLQ</sequence>
<keyword evidence="3" id="KW-1185">Reference proteome</keyword>
<dbReference type="KEGG" id="chiz:HQ393_11635"/>
<evidence type="ECO:0000313" key="3">
    <source>
        <dbReference type="Proteomes" id="UP000509597"/>
    </source>
</evidence>
<accession>A0A7H9BKD6</accession>
<reference evidence="2 3" key="1">
    <citation type="submission" date="2020-07" db="EMBL/GenBank/DDBJ databases">
        <title>Complete genome sequence of Chitinibacter sp. 2T18.</title>
        <authorList>
            <person name="Bae J.-W."/>
            <person name="Choi J.-W."/>
        </authorList>
    </citation>
    <scope>NUCLEOTIDE SEQUENCE [LARGE SCALE GENOMIC DNA]</scope>
    <source>
        <strain evidence="2 3">2T18</strain>
    </source>
</reference>
<keyword evidence="1" id="KW-0732">Signal</keyword>
<name>A0A7H9BKD6_9NEIS</name>
<proteinExistence type="predicted"/>
<gene>
    <name evidence="2" type="ORF">HQ393_11635</name>
</gene>
<organism evidence="2 3">
    <name type="scientific">Chitinibacter bivalviorum</name>
    <dbReference type="NCBI Taxonomy" id="2739434"/>
    <lineage>
        <taxon>Bacteria</taxon>
        <taxon>Pseudomonadati</taxon>
        <taxon>Pseudomonadota</taxon>
        <taxon>Betaproteobacteria</taxon>
        <taxon>Neisseriales</taxon>
        <taxon>Chitinibacteraceae</taxon>
        <taxon>Chitinibacter</taxon>
    </lineage>
</organism>
<protein>
    <submittedName>
        <fullName evidence="2">Uncharacterized protein</fullName>
    </submittedName>
</protein>
<dbReference type="EMBL" id="CP058627">
    <property type="protein sequence ID" value="QLG88832.1"/>
    <property type="molecule type" value="Genomic_DNA"/>
</dbReference>
<feature type="chain" id="PRO_5028816515" evidence="1">
    <location>
        <begin position="23"/>
        <end position="114"/>
    </location>
</feature>
<feature type="signal peptide" evidence="1">
    <location>
        <begin position="1"/>
        <end position="22"/>
    </location>
</feature>
<dbReference type="AlphaFoldDB" id="A0A7H9BKD6"/>
<dbReference type="RefSeq" id="WP_179355335.1">
    <property type="nucleotide sequence ID" value="NZ_CP058627.1"/>
</dbReference>
<evidence type="ECO:0000256" key="1">
    <source>
        <dbReference type="SAM" id="SignalP"/>
    </source>
</evidence>
<dbReference type="Proteomes" id="UP000509597">
    <property type="component" value="Chromosome"/>
</dbReference>
<evidence type="ECO:0000313" key="2">
    <source>
        <dbReference type="EMBL" id="QLG88832.1"/>
    </source>
</evidence>